<organism evidence="2 3">
    <name type="scientific">Halanaeroarchaeum sulfurireducens</name>
    <dbReference type="NCBI Taxonomy" id="1604004"/>
    <lineage>
        <taxon>Archaea</taxon>
        <taxon>Methanobacteriati</taxon>
        <taxon>Methanobacteriota</taxon>
        <taxon>Stenosarchaea group</taxon>
        <taxon>Halobacteria</taxon>
        <taxon>Halobacteriales</taxon>
        <taxon>Halobacteriaceae</taxon>
        <taxon>Halanaeroarchaeum</taxon>
    </lineage>
</organism>
<proteinExistence type="predicted"/>
<dbReference type="Pfam" id="PF26441">
    <property type="entry name" value="DUF8121"/>
    <property type="match status" value="1"/>
</dbReference>
<dbReference type="PROSITE" id="PS51257">
    <property type="entry name" value="PROKAR_LIPOPROTEIN"/>
    <property type="match status" value="1"/>
</dbReference>
<accession>A0A0N9MUM6</accession>
<evidence type="ECO:0000313" key="3">
    <source>
        <dbReference type="Proteomes" id="UP000060390"/>
    </source>
</evidence>
<dbReference type="KEGG" id="hsf:HLASA_0271"/>
<dbReference type="GeneID" id="26009644"/>
<protein>
    <recommendedName>
        <fullName evidence="1">DUF8121 domain-containing protein</fullName>
    </recommendedName>
</protein>
<dbReference type="Proteomes" id="UP000060390">
    <property type="component" value="Chromosome"/>
</dbReference>
<reference evidence="3" key="1">
    <citation type="submission" date="2015-05" db="EMBL/GenBank/DDBJ databases">
        <title>Complete genome sequence of Halanaeroarchaeum sulfurireducens type strain M27-SA2, a sulfate-reducer haloarchaeon from marine anoxic lake Medee.</title>
        <authorList>
            <person name="Messina E."/>
            <person name="Kublanov I.V."/>
            <person name="Toshchakov S."/>
            <person name="Arcadi E."/>
            <person name="La Spada G."/>
            <person name="La Cono V."/>
            <person name="Yakimov M.M."/>
        </authorList>
    </citation>
    <scope>NUCLEOTIDE SEQUENCE [LARGE SCALE GENOMIC DNA]</scope>
    <source>
        <strain evidence="3">M27-SA2</strain>
    </source>
</reference>
<dbReference type="AlphaFoldDB" id="A0A0N9MUM6"/>
<dbReference type="RefSeq" id="WP_054519466.1">
    <property type="nucleotide sequence ID" value="NZ_CP011564.1"/>
</dbReference>
<evidence type="ECO:0000313" key="2">
    <source>
        <dbReference type="EMBL" id="ALG81182.1"/>
    </source>
</evidence>
<reference evidence="2 3" key="2">
    <citation type="journal article" date="2016" name="Stand. Genomic Sci.">
        <title>Complete genome sequence of 'Halanaeroarchaeum sulfurireducens' M27-SA2, a sulfur-reducing and acetate-oxidizing haloarchaeon from the deep-sea hypersaline anoxic lake Medee.</title>
        <authorList>
            <person name="Messina E."/>
            <person name="Sorokin D.Y."/>
            <person name="Kublanov I.V."/>
            <person name="Toshchakov S."/>
            <person name="Lopatina A."/>
            <person name="Arcadi E."/>
            <person name="Smedile F."/>
            <person name="La Spada G."/>
            <person name="La Cono V."/>
            <person name="Yakimov M.M."/>
        </authorList>
    </citation>
    <scope>NUCLEOTIDE SEQUENCE [LARGE SCALE GENOMIC DNA]</scope>
    <source>
        <strain evidence="2 3">M27-SA2</strain>
    </source>
</reference>
<dbReference type="EMBL" id="CP011564">
    <property type="protein sequence ID" value="ALG81182.1"/>
    <property type="molecule type" value="Genomic_DNA"/>
</dbReference>
<feature type="domain" description="DUF8121" evidence="1">
    <location>
        <begin position="26"/>
        <end position="88"/>
    </location>
</feature>
<gene>
    <name evidence="2" type="ORF">HLASA_0271</name>
</gene>
<dbReference type="STRING" id="1604004.HLASA_0271"/>
<sequence>MRCRTVLTTLGTAGAAALAGCSIARTTRLTDPTVKGDDTETHLVYRDGDGRIATTTVQYGPVTDGELVRMRLSIWHRRGTTVEDLEVSGWAFTSLPL</sequence>
<name>A0A0N9MUM6_9EURY</name>
<dbReference type="InterPro" id="IPR058434">
    <property type="entry name" value="DUF8121"/>
</dbReference>
<evidence type="ECO:0000259" key="1">
    <source>
        <dbReference type="Pfam" id="PF26441"/>
    </source>
</evidence>